<dbReference type="EMBL" id="JBEPME010000005">
    <property type="protein sequence ID" value="MET3658460.1"/>
    <property type="molecule type" value="Genomic_DNA"/>
</dbReference>
<protein>
    <submittedName>
        <fullName evidence="1">Uncharacterized protein</fullName>
    </submittedName>
</protein>
<organism evidence="1 2">
    <name type="scientific">Sporosarcina psychrophila</name>
    <name type="common">Bacillus psychrophilus</name>
    <dbReference type="NCBI Taxonomy" id="1476"/>
    <lineage>
        <taxon>Bacteria</taxon>
        <taxon>Bacillati</taxon>
        <taxon>Bacillota</taxon>
        <taxon>Bacilli</taxon>
        <taxon>Bacillales</taxon>
        <taxon>Caryophanaceae</taxon>
        <taxon>Sporosarcina</taxon>
    </lineage>
</organism>
<gene>
    <name evidence="1" type="ORF">ABIC55_003577</name>
</gene>
<name>A0ABV2KBM3_SPOPS</name>
<dbReference type="Proteomes" id="UP001549104">
    <property type="component" value="Unassembled WGS sequence"/>
</dbReference>
<accession>A0ABV2KBM3</accession>
<keyword evidence="2" id="KW-1185">Reference proteome</keyword>
<comment type="caution">
    <text evidence="1">The sequence shown here is derived from an EMBL/GenBank/DDBJ whole genome shotgun (WGS) entry which is preliminary data.</text>
</comment>
<proteinExistence type="predicted"/>
<evidence type="ECO:0000313" key="2">
    <source>
        <dbReference type="Proteomes" id="UP001549104"/>
    </source>
</evidence>
<sequence>MTKVKVTREVAEEIRKARIHFTRDAGIIMNLRKHYALTRLSEIFNNREREGGMRVDVLMQALVLGYEAEKTPKEKVREYYDRTQRKTIYHPDEYDRGYENGTAEGVEQTLNLLGIEIEGVNA</sequence>
<evidence type="ECO:0000313" key="1">
    <source>
        <dbReference type="EMBL" id="MET3658460.1"/>
    </source>
</evidence>
<reference evidence="1 2" key="1">
    <citation type="submission" date="2024-06" db="EMBL/GenBank/DDBJ databases">
        <title>Sorghum-associated microbial communities from plants grown in Nebraska, USA.</title>
        <authorList>
            <person name="Schachtman D."/>
        </authorList>
    </citation>
    <scope>NUCLEOTIDE SEQUENCE [LARGE SCALE GENOMIC DNA]</scope>
    <source>
        <strain evidence="1 2">1288</strain>
    </source>
</reference>
<dbReference type="RefSeq" id="WP_354314089.1">
    <property type="nucleotide sequence ID" value="NZ_JBEPME010000005.1"/>
</dbReference>